<protein>
    <submittedName>
        <fullName evidence="3">EamA-like transporter family protein</fullName>
    </submittedName>
</protein>
<dbReference type="SUPFAM" id="SSF103481">
    <property type="entry name" value="Multidrug resistance efflux transporter EmrE"/>
    <property type="match status" value="1"/>
</dbReference>
<feature type="transmembrane region" description="Helical" evidence="1">
    <location>
        <begin position="83"/>
        <end position="102"/>
    </location>
</feature>
<organism evidence="3 4">
    <name type="scientific">Vibrio quintilis</name>
    <dbReference type="NCBI Taxonomy" id="1117707"/>
    <lineage>
        <taxon>Bacteria</taxon>
        <taxon>Pseudomonadati</taxon>
        <taxon>Pseudomonadota</taxon>
        <taxon>Gammaproteobacteria</taxon>
        <taxon>Vibrionales</taxon>
        <taxon>Vibrionaceae</taxon>
        <taxon>Vibrio</taxon>
    </lineage>
</organism>
<dbReference type="PANTHER" id="PTHR22911:SF130">
    <property type="entry name" value="BIOTIN TRANSPORTER"/>
    <property type="match status" value="1"/>
</dbReference>
<evidence type="ECO:0000313" key="3">
    <source>
        <dbReference type="EMBL" id="SHO56769.1"/>
    </source>
</evidence>
<keyword evidence="4" id="KW-1185">Reference proteome</keyword>
<dbReference type="GO" id="GO:0016020">
    <property type="term" value="C:membrane"/>
    <property type="evidence" value="ECO:0007669"/>
    <property type="project" value="InterPro"/>
</dbReference>
<dbReference type="InterPro" id="IPR037185">
    <property type="entry name" value="EmrE-like"/>
</dbReference>
<feature type="transmembrane region" description="Helical" evidence="1">
    <location>
        <begin position="109"/>
        <end position="127"/>
    </location>
</feature>
<feature type="transmembrane region" description="Helical" evidence="1">
    <location>
        <begin position="139"/>
        <end position="157"/>
    </location>
</feature>
<feature type="transmembrane region" description="Helical" evidence="1">
    <location>
        <begin position="169"/>
        <end position="190"/>
    </location>
</feature>
<dbReference type="EMBL" id="FRFG01000028">
    <property type="protein sequence ID" value="SHO56769.1"/>
    <property type="molecule type" value="Genomic_DNA"/>
</dbReference>
<evidence type="ECO:0000313" key="4">
    <source>
        <dbReference type="Proteomes" id="UP000184600"/>
    </source>
</evidence>
<dbReference type="AlphaFoldDB" id="A0A1M7YVS8"/>
<feature type="transmembrane region" description="Helical" evidence="1">
    <location>
        <begin position="202"/>
        <end position="220"/>
    </location>
</feature>
<keyword evidence="1" id="KW-0472">Membrane</keyword>
<evidence type="ECO:0000256" key="1">
    <source>
        <dbReference type="SAM" id="Phobius"/>
    </source>
</evidence>
<dbReference type="STRING" id="1117707.VQ7734_02538"/>
<reference evidence="4" key="1">
    <citation type="submission" date="2016-12" db="EMBL/GenBank/DDBJ databases">
        <authorList>
            <person name="Rodrigo-Torres L."/>
            <person name="Arahal R.D."/>
            <person name="Lucena T."/>
        </authorList>
    </citation>
    <scope>NUCLEOTIDE SEQUENCE [LARGE SCALE GENOMIC DNA]</scope>
</reference>
<feature type="domain" description="EamA" evidence="2">
    <location>
        <begin position="4"/>
        <end position="127"/>
    </location>
</feature>
<gene>
    <name evidence="3" type="ORF">VQ7734_02538</name>
</gene>
<keyword evidence="1" id="KW-1133">Transmembrane helix</keyword>
<name>A0A1M7YVS8_9VIBR</name>
<feature type="transmembrane region" description="Helical" evidence="1">
    <location>
        <begin position="31"/>
        <end position="50"/>
    </location>
</feature>
<feature type="transmembrane region" description="Helical" evidence="1">
    <location>
        <begin position="57"/>
        <end position="77"/>
    </location>
</feature>
<dbReference type="InterPro" id="IPR000620">
    <property type="entry name" value="EamA_dom"/>
</dbReference>
<accession>A0A1M7YVS8</accession>
<proteinExistence type="predicted"/>
<feature type="transmembrane region" description="Helical" evidence="1">
    <location>
        <begin position="232"/>
        <end position="251"/>
    </location>
</feature>
<dbReference type="Proteomes" id="UP000184600">
    <property type="component" value="Unassembled WGS sequence"/>
</dbReference>
<evidence type="ECO:0000259" key="2">
    <source>
        <dbReference type="Pfam" id="PF00892"/>
    </source>
</evidence>
<dbReference type="Pfam" id="PF00892">
    <property type="entry name" value="EamA"/>
    <property type="match status" value="2"/>
</dbReference>
<keyword evidence="1" id="KW-0812">Transmembrane</keyword>
<dbReference type="PANTHER" id="PTHR22911">
    <property type="entry name" value="ACYL-MALONYL CONDENSING ENZYME-RELATED"/>
    <property type="match status" value="1"/>
</dbReference>
<feature type="domain" description="EamA" evidence="2">
    <location>
        <begin position="138"/>
        <end position="269"/>
    </location>
</feature>
<sequence length="290" mass="32732">MDIMILLIMTTFIWAFSFSLIGDKLTHVDPYLSVVIRTGLSLVFFSPFIMKNFSIKNLKYIFIGAIQLGVMYCFYFNSFRFISVNNILLFTIFTPIYIVAINQIVYEKFSITSTLLVILSVFGAYIIRKTNIDDATLTGFFLVQGANFCFGLGQVLYKKNIPEGTKQATVFPYFYLGAFLISLLAFLVLGDKNKIPTTTSEFITLFYLGIIASGLGYYLWNRGSTQVSVTQLAIMNNLLIPAGIIVNILLWHGNFDITKLIIGSLFIILTSMADIWNNRKIEIRSSGDLT</sequence>